<gene>
    <name evidence="3" type="ORF">DW352_07965</name>
</gene>
<keyword evidence="4" id="KW-1185">Reference proteome</keyword>
<protein>
    <submittedName>
        <fullName evidence="3">Mechanosensitive ion channel family protein</fullName>
    </submittedName>
</protein>
<dbReference type="Proteomes" id="UP000254889">
    <property type="component" value="Chromosome"/>
</dbReference>
<keyword evidence="1" id="KW-0472">Membrane</keyword>
<dbReference type="InterPro" id="IPR006685">
    <property type="entry name" value="MscS_channel_2nd"/>
</dbReference>
<evidence type="ECO:0000313" key="3">
    <source>
        <dbReference type="EMBL" id="AXK80455.1"/>
    </source>
</evidence>
<dbReference type="KEGG" id="ptaw:DW352_07965"/>
<dbReference type="AlphaFoldDB" id="A0A345ZU58"/>
<dbReference type="GO" id="GO:0016020">
    <property type="term" value="C:membrane"/>
    <property type="evidence" value="ECO:0007669"/>
    <property type="project" value="InterPro"/>
</dbReference>
<sequence>MDSLRLALIQVKDWLYWLPNPVTAVLILALAVVIALAVHRLLRKVVRRTLAPRYPNIFSIVTRLRGVTRLSVLILALLVAVPVAPFDSDTAGIIARVLLIAIIALIGWAAIVALNIGADVYLRRFRLDVDDNLLARKHNTQVRILLRTVEGVVVLITAGAALMTFDAVRQYGVSLFASAGVAGIVAGLAARPVLSNLIAGVQIAMTQPIRLEDAVIVENEWGNVEEIGSTYVVVRLWDWRRMVLPLTYFIEKPFQNWTRETSALIGTAFIYVDYRAPVARIRDKLDEIVKQSSNWDGRVINLQVTDAKEATIELRCLASAPSAGAAFNLRCEIREKLVDFLQREHPEALPLRRMEVSAQDDAALRLGNDGKEREAVGGRN</sequence>
<dbReference type="GO" id="GO:0008381">
    <property type="term" value="F:mechanosensitive monoatomic ion channel activity"/>
    <property type="evidence" value="ECO:0007669"/>
    <property type="project" value="UniProtKB-ARBA"/>
</dbReference>
<dbReference type="RefSeq" id="WP_115690122.1">
    <property type="nucleotide sequence ID" value="NZ_CP031417.1"/>
</dbReference>
<reference evidence="3 4" key="1">
    <citation type="submission" date="2018-07" db="EMBL/GenBank/DDBJ databases">
        <authorList>
            <person name="Quirk P.G."/>
            <person name="Krulwich T.A."/>
        </authorList>
    </citation>
    <scope>NUCLEOTIDE SEQUENCE [LARGE SCALE GENOMIC DNA]</scope>
    <source>
        <strain evidence="3 4">CC-BB4</strain>
    </source>
</reference>
<feature type="transmembrane region" description="Helical" evidence="1">
    <location>
        <begin position="22"/>
        <end position="42"/>
    </location>
</feature>
<dbReference type="Pfam" id="PF00924">
    <property type="entry name" value="MS_channel_2nd"/>
    <property type="match status" value="1"/>
</dbReference>
<feature type="transmembrane region" description="Helical" evidence="1">
    <location>
        <begin position="171"/>
        <end position="190"/>
    </location>
</feature>
<dbReference type="PANTHER" id="PTHR30566:SF25">
    <property type="entry name" value="INNER MEMBRANE PROTEIN"/>
    <property type="match status" value="1"/>
</dbReference>
<feature type="transmembrane region" description="Helical" evidence="1">
    <location>
        <begin position="144"/>
        <end position="165"/>
    </location>
</feature>
<feature type="transmembrane region" description="Helical" evidence="1">
    <location>
        <begin position="63"/>
        <end position="81"/>
    </location>
</feature>
<feature type="transmembrane region" description="Helical" evidence="1">
    <location>
        <begin position="93"/>
        <end position="116"/>
    </location>
</feature>
<dbReference type="PANTHER" id="PTHR30566">
    <property type="entry name" value="YNAI-RELATED MECHANOSENSITIVE ION CHANNEL"/>
    <property type="match status" value="1"/>
</dbReference>
<name>A0A345ZU58_9HYPH</name>
<evidence type="ECO:0000256" key="1">
    <source>
        <dbReference type="SAM" id="Phobius"/>
    </source>
</evidence>
<evidence type="ECO:0000259" key="2">
    <source>
        <dbReference type="Pfam" id="PF00924"/>
    </source>
</evidence>
<dbReference type="SUPFAM" id="SSF50182">
    <property type="entry name" value="Sm-like ribonucleoproteins"/>
    <property type="match status" value="1"/>
</dbReference>
<evidence type="ECO:0000313" key="4">
    <source>
        <dbReference type="Proteomes" id="UP000254889"/>
    </source>
</evidence>
<dbReference type="InterPro" id="IPR010920">
    <property type="entry name" value="LSM_dom_sf"/>
</dbReference>
<accession>A0A345ZU58</accession>
<keyword evidence="1" id="KW-0812">Transmembrane</keyword>
<dbReference type="Gene3D" id="1.10.287.1260">
    <property type="match status" value="1"/>
</dbReference>
<organism evidence="3 4">
    <name type="scientific">Pseudolabrys taiwanensis</name>
    <dbReference type="NCBI Taxonomy" id="331696"/>
    <lineage>
        <taxon>Bacteria</taxon>
        <taxon>Pseudomonadati</taxon>
        <taxon>Pseudomonadota</taxon>
        <taxon>Alphaproteobacteria</taxon>
        <taxon>Hyphomicrobiales</taxon>
        <taxon>Xanthobacteraceae</taxon>
        <taxon>Pseudolabrys</taxon>
    </lineage>
</organism>
<dbReference type="OrthoDB" id="9792218at2"/>
<dbReference type="EMBL" id="CP031417">
    <property type="protein sequence ID" value="AXK80455.1"/>
    <property type="molecule type" value="Genomic_DNA"/>
</dbReference>
<proteinExistence type="predicted"/>
<feature type="domain" description="Mechanosensitive ion channel MscS" evidence="2">
    <location>
        <begin position="193"/>
        <end position="259"/>
    </location>
</feature>
<keyword evidence="1" id="KW-1133">Transmembrane helix</keyword>